<gene>
    <name evidence="1" type="ORF">BK674_20540</name>
</gene>
<name>A0A423NJ56_9PSED</name>
<accession>A0A423NJ56</accession>
<dbReference type="EMBL" id="MOCA01000007">
    <property type="protein sequence ID" value="RON98306.1"/>
    <property type="molecule type" value="Genomic_DNA"/>
</dbReference>
<protein>
    <submittedName>
        <fullName evidence="1">Uncharacterized protein</fullName>
    </submittedName>
</protein>
<dbReference type="AlphaFoldDB" id="A0A423NJ56"/>
<reference evidence="1 2" key="1">
    <citation type="submission" date="2016-10" db="EMBL/GenBank/DDBJ databases">
        <title>Comparative genome analysis of multiple Pseudomonas spp. focuses on biocontrol and plant growth promoting traits.</title>
        <authorList>
            <person name="Tao X.-Y."/>
            <person name="Taylor C.G."/>
        </authorList>
    </citation>
    <scope>NUCLEOTIDE SEQUENCE [LARGE SCALE GENOMIC DNA]</scope>
    <source>
        <strain evidence="1 2">36B3</strain>
    </source>
</reference>
<evidence type="ECO:0000313" key="2">
    <source>
        <dbReference type="Proteomes" id="UP000284207"/>
    </source>
</evidence>
<dbReference type="Proteomes" id="UP000284207">
    <property type="component" value="Unassembled WGS sequence"/>
</dbReference>
<comment type="caution">
    <text evidence="1">The sequence shown here is derived from an EMBL/GenBank/DDBJ whole genome shotgun (WGS) entry which is preliminary data.</text>
</comment>
<sequence length="194" mass="22884">MQPSSFESDINPEEVFQLVFREIENHQETGRKNFVVRVPVDLVEYLFSGILQKSGMSKVALERLLTDLGIYGFKDADGRILRRYLSGQTRMAWDTYQRLLFWALSKAWVSDWVFRDLLLRTYLRQAAQLSARNILNTLKRRLSISDLTREQVIECFNEVYLLKQREREETALNRMRTDSETRELARSLGLEIID</sequence>
<evidence type="ECO:0000313" key="1">
    <source>
        <dbReference type="EMBL" id="RON98306.1"/>
    </source>
</evidence>
<dbReference type="RefSeq" id="WP_123419732.1">
    <property type="nucleotide sequence ID" value="NZ_MOCA01000007.1"/>
</dbReference>
<proteinExistence type="predicted"/>
<organism evidence="1 2">
    <name type="scientific">Pseudomonas moraviensis</name>
    <dbReference type="NCBI Taxonomy" id="321662"/>
    <lineage>
        <taxon>Bacteria</taxon>
        <taxon>Pseudomonadati</taxon>
        <taxon>Pseudomonadota</taxon>
        <taxon>Gammaproteobacteria</taxon>
        <taxon>Pseudomonadales</taxon>
        <taxon>Pseudomonadaceae</taxon>
        <taxon>Pseudomonas</taxon>
    </lineage>
</organism>